<organism evidence="1 2">
    <name type="scientific">Sphingomonas xinjiangensis</name>
    <dbReference type="NCBI Taxonomy" id="643568"/>
    <lineage>
        <taxon>Bacteria</taxon>
        <taxon>Pseudomonadati</taxon>
        <taxon>Pseudomonadota</taxon>
        <taxon>Alphaproteobacteria</taxon>
        <taxon>Sphingomonadales</taxon>
        <taxon>Sphingomonadaceae</taxon>
        <taxon>Sphingomonas</taxon>
    </lineage>
</organism>
<proteinExistence type="predicted"/>
<keyword evidence="2" id="KW-1185">Reference proteome</keyword>
<evidence type="ECO:0000313" key="2">
    <source>
        <dbReference type="Proteomes" id="UP000527143"/>
    </source>
</evidence>
<dbReference type="AlphaFoldDB" id="A0A840YPV4"/>
<comment type="caution">
    <text evidence="1">The sequence shown here is derived from an EMBL/GenBank/DDBJ whole genome shotgun (WGS) entry which is preliminary data.</text>
</comment>
<name>A0A840YPV4_9SPHN</name>
<dbReference type="EMBL" id="JACIJF010000002">
    <property type="protein sequence ID" value="MBB5709773.1"/>
    <property type="molecule type" value="Genomic_DNA"/>
</dbReference>
<sequence>MVRPALLLALPLMLAACGKKDEPVPVNDSELGNIADPAVTSALHEQIMVDPQLTQMANKDALRPPPQPYSAMVPSDAIAANRDKIDTSGLMKAPPAVAAGKDCPQCAAARDSITLDGLASRQKNARTRQCASTLNYSARWATRLPADLPLFPQARMIEAAGNQGGTCSLRVVTFSTAQPMELLLDWYYTKAKRGGYTAEHQVDGKQHILGGTRVRDDGAYVLFMTSRSDGGTDIDMIANNGS</sequence>
<reference evidence="1 2" key="1">
    <citation type="submission" date="2020-08" db="EMBL/GenBank/DDBJ databases">
        <title>Genomic Encyclopedia of Type Strains, Phase IV (KMG-IV): sequencing the most valuable type-strain genomes for metagenomic binning, comparative biology and taxonomic classification.</title>
        <authorList>
            <person name="Goeker M."/>
        </authorList>
    </citation>
    <scope>NUCLEOTIDE SEQUENCE [LARGE SCALE GENOMIC DNA]</scope>
    <source>
        <strain evidence="1 2">DSM 26736</strain>
    </source>
</reference>
<accession>A0A840YPV4</accession>
<evidence type="ECO:0000313" key="1">
    <source>
        <dbReference type="EMBL" id="MBB5709773.1"/>
    </source>
</evidence>
<dbReference type="Proteomes" id="UP000527143">
    <property type="component" value="Unassembled WGS sequence"/>
</dbReference>
<protein>
    <submittedName>
        <fullName evidence="1">Uncharacterized protein</fullName>
    </submittedName>
</protein>
<dbReference type="RefSeq" id="WP_184084986.1">
    <property type="nucleotide sequence ID" value="NZ_JACIJF010000002.1"/>
</dbReference>
<gene>
    <name evidence="1" type="ORF">FHT02_000995</name>
</gene>
<dbReference type="PROSITE" id="PS51257">
    <property type="entry name" value="PROKAR_LIPOPROTEIN"/>
    <property type="match status" value="1"/>
</dbReference>